<dbReference type="AlphaFoldDB" id="A0A067QM38"/>
<dbReference type="EMBL" id="KK853182">
    <property type="protein sequence ID" value="KDR10173.1"/>
    <property type="molecule type" value="Genomic_DNA"/>
</dbReference>
<name>A0A067QM38_ZOONE</name>
<proteinExistence type="predicted"/>
<accession>A0A067QM38</accession>
<evidence type="ECO:0000313" key="2">
    <source>
        <dbReference type="Proteomes" id="UP000027135"/>
    </source>
</evidence>
<reference evidence="1 2" key="1">
    <citation type="journal article" date="2014" name="Nat. Commun.">
        <title>Molecular traces of alternative social organization in a termite genome.</title>
        <authorList>
            <person name="Terrapon N."/>
            <person name="Li C."/>
            <person name="Robertson H.M."/>
            <person name="Ji L."/>
            <person name="Meng X."/>
            <person name="Booth W."/>
            <person name="Chen Z."/>
            <person name="Childers C.P."/>
            <person name="Glastad K.M."/>
            <person name="Gokhale K."/>
            <person name="Gowin J."/>
            <person name="Gronenberg W."/>
            <person name="Hermansen R.A."/>
            <person name="Hu H."/>
            <person name="Hunt B.G."/>
            <person name="Huylmans A.K."/>
            <person name="Khalil S.M."/>
            <person name="Mitchell R.D."/>
            <person name="Munoz-Torres M.C."/>
            <person name="Mustard J.A."/>
            <person name="Pan H."/>
            <person name="Reese J.T."/>
            <person name="Scharf M.E."/>
            <person name="Sun F."/>
            <person name="Vogel H."/>
            <person name="Xiao J."/>
            <person name="Yang W."/>
            <person name="Yang Z."/>
            <person name="Yang Z."/>
            <person name="Zhou J."/>
            <person name="Zhu J."/>
            <person name="Brent C.S."/>
            <person name="Elsik C.G."/>
            <person name="Goodisman M.A."/>
            <person name="Liberles D.A."/>
            <person name="Roe R.M."/>
            <person name="Vargo E.L."/>
            <person name="Vilcinskas A."/>
            <person name="Wang J."/>
            <person name="Bornberg-Bauer E."/>
            <person name="Korb J."/>
            <person name="Zhang G."/>
            <person name="Liebig J."/>
        </authorList>
    </citation>
    <scope>NUCLEOTIDE SEQUENCE [LARGE SCALE GENOMIC DNA]</scope>
    <source>
        <tissue evidence="1">Whole organism</tissue>
    </source>
</reference>
<dbReference type="Proteomes" id="UP000027135">
    <property type="component" value="Unassembled WGS sequence"/>
</dbReference>
<gene>
    <name evidence="1" type="ORF">L798_00227</name>
</gene>
<sequence>MINTKRESTARPSSHVSFNCFGRGWKLEKQISCVGDWNEIGAHGLQHMAGDDDMFQSTRASEGRQKRDETFTTCRLRQIPRTCAELGSLPRLRVRHGARRSERVRLMEDSTCSLLDFPVLICVVWLLGYTVT</sequence>
<dbReference type="InParanoid" id="A0A067QM38"/>
<organism evidence="1 2">
    <name type="scientific">Zootermopsis nevadensis</name>
    <name type="common">Dampwood termite</name>
    <dbReference type="NCBI Taxonomy" id="136037"/>
    <lineage>
        <taxon>Eukaryota</taxon>
        <taxon>Metazoa</taxon>
        <taxon>Ecdysozoa</taxon>
        <taxon>Arthropoda</taxon>
        <taxon>Hexapoda</taxon>
        <taxon>Insecta</taxon>
        <taxon>Pterygota</taxon>
        <taxon>Neoptera</taxon>
        <taxon>Polyneoptera</taxon>
        <taxon>Dictyoptera</taxon>
        <taxon>Blattodea</taxon>
        <taxon>Blattoidea</taxon>
        <taxon>Termitoidae</taxon>
        <taxon>Termopsidae</taxon>
        <taxon>Zootermopsis</taxon>
    </lineage>
</organism>
<protein>
    <submittedName>
        <fullName evidence="1">Uncharacterized protein</fullName>
    </submittedName>
</protein>
<keyword evidence="2" id="KW-1185">Reference proteome</keyword>
<evidence type="ECO:0000313" key="1">
    <source>
        <dbReference type="EMBL" id="KDR10173.1"/>
    </source>
</evidence>